<gene>
    <name evidence="9" type="ordered locus">NT01EI_2056</name>
</gene>
<reference evidence="9 10" key="2">
    <citation type="journal article" date="2012" name="J. Bacteriol.">
        <title>Genome Sequence of Edwardsiella ictaluri 93-146, a Strain Associated with a Natural Channel Catfish Outbreak of Enteric Septicemia of Catfish.</title>
        <authorList>
            <person name="Williams M.L."/>
            <person name="Gillaspy A.F."/>
            <person name="Dyer D.W."/>
            <person name="Thune R.L."/>
            <person name="Waldbieser G.C."/>
            <person name="Schuster S.C."/>
            <person name="Gipson J."/>
            <person name="Zaitshik J."/>
            <person name="Landry C."/>
            <person name="Banes M.M."/>
            <person name="Lawrence M.L."/>
        </authorList>
    </citation>
    <scope>NUCLEOTIDE SEQUENCE [LARGE SCALE GENOMIC DNA]</scope>
    <source>
        <strain evidence="9 10">93-146</strain>
    </source>
</reference>
<dbReference type="PANTHER" id="PTHR10464">
    <property type="entry name" value="UREA TRANSPORTER"/>
    <property type="match status" value="1"/>
</dbReference>
<accession>C5BBR1</accession>
<evidence type="ECO:0000256" key="4">
    <source>
        <dbReference type="ARBA" id="ARBA00022692"/>
    </source>
</evidence>
<reference evidence="10" key="1">
    <citation type="submission" date="2009-03" db="EMBL/GenBank/DDBJ databases">
        <title>Complete genome sequence of Edwardsiella ictaluri 93-146.</title>
        <authorList>
            <person name="Williams M.L."/>
            <person name="Gillaspy A.F."/>
            <person name="Dyer D.W."/>
            <person name="Thune R.L."/>
            <person name="Waldbieser G.C."/>
            <person name="Schuster S.C."/>
            <person name="Gipson J."/>
            <person name="Zaitshik J."/>
            <person name="Landry C."/>
            <person name="Lawrence M.L."/>
        </authorList>
    </citation>
    <scope>NUCLEOTIDE SEQUENCE [LARGE SCALE GENOMIC DNA]</scope>
    <source>
        <strain evidence="10">93-146</strain>
    </source>
</reference>
<dbReference type="GO" id="GO:0005886">
    <property type="term" value="C:plasma membrane"/>
    <property type="evidence" value="ECO:0007669"/>
    <property type="project" value="UniProtKB-SubCell"/>
</dbReference>
<dbReference type="InterPro" id="IPR004937">
    <property type="entry name" value="Urea_transporter"/>
</dbReference>
<evidence type="ECO:0000256" key="6">
    <source>
        <dbReference type="ARBA" id="ARBA00023136"/>
    </source>
</evidence>
<dbReference type="Pfam" id="PF03253">
    <property type="entry name" value="UT"/>
    <property type="match status" value="1"/>
</dbReference>
<keyword evidence="4 8" id="KW-0812">Transmembrane</keyword>
<evidence type="ECO:0000256" key="3">
    <source>
        <dbReference type="ARBA" id="ARBA00022475"/>
    </source>
</evidence>
<feature type="transmembrane region" description="Helical" evidence="8">
    <location>
        <begin position="198"/>
        <end position="215"/>
    </location>
</feature>
<dbReference type="OrthoDB" id="279428at2"/>
<comment type="subcellular location">
    <subcellularLocation>
        <location evidence="1">Cell membrane</location>
        <topology evidence="1">Multi-pass membrane protein</topology>
    </subcellularLocation>
</comment>
<evidence type="ECO:0000313" key="10">
    <source>
        <dbReference type="Proteomes" id="UP000001485"/>
    </source>
</evidence>
<dbReference type="InterPro" id="IPR017807">
    <property type="entry name" value="Urea_transporter_bac"/>
</dbReference>
<name>C5BBR1_EDWI9</name>
<dbReference type="Proteomes" id="UP000001485">
    <property type="component" value="Chromosome"/>
</dbReference>
<dbReference type="AlphaFoldDB" id="C5BBR1"/>
<feature type="transmembrane region" description="Helical" evidence="8">
    <location>
        <begin position="297"/>
        <end position="317"/>
    </location>
</feature>
<protein>
    <submittedName>
        <fullName evidence="9">Urea transporter</fullName>
    </submittedName>
</protein>
<dbReference type="PATRIC" id="fig|634503.3.peg.1838"/>
<dbReference type="NCBIfam" id="TIGR03441">
    <property type="entry name" value="urea_trans_yut"/>
    <property type="match status" value="1"/>
</dbReference>
<keyword evidence="6 8" id="KW-0472">Membrane</keyword>
<evidence type="ECO:0000256" key="1">
    <source>
        <dbReference type="ARBA" id="ARBA00004651"/>
    </source>
</evidence>
<evidence type="ECO:0000256" key="8">
    <source>
        <dbReference type="SAM" id="Phobius"/>
    </source>
</evidence>
<dbReference type="InterPro" id="IPR029020">
    <property type="entry name" value="Ammonium/urea_transptr"/>
</dbReference>
<comment type="similarity">
    <text evidence="2">Belongs to the urea transporter family.</text>
</comment>
<evidence type="ECO:0000256" key="7">
    <source>
        <dbReference type="PIRSR" id="PIRSR016502-1"/>
    </source>
</evidence>
<evidence type="ECO:0000256" key="2">
    <source>
        <dbReference type="ARBA" id="ARBA00005914"/>
    </source>
</evidence>
<evidence type="ECO:0000256" key="5">
    <source>
        <dbReference type="ARBA" id="ARBA00022989"/>
    </source>
</evidence>
<dbReference type="RefSeq" id="WP_015871364.1">
    <property type="nucleotide sequence ID" value="NC_012779.2"/>
</dbReference>
<feature type="transmembrane region" description="Helical" evidence="8">
    <location>
        <begin position="108"/>
        <end position="125"/>
    </location>
</feature>
<dbReference type="EMBL" id="CP001600">
    <property type="protein sequence ID" value="ACR69232.1"/>
    <property type="molecule type" value="Genomic_DNA"/>
</dbReference>
<organism evidence="9 10">
    <name type="scientific">Edwardsiella ictaluri (strain 93-146)</name>
    <dbReference type="NCBI Taxonomy" id="634503"/>
    <lineage>
        <taxon>Bacteria</taxon>
        <taxon>Pseudomonadati</taxon>
        <taxon>Pseudomonadota</taxon>
        <taxon>Gammaproteobacteria</taxon>
        <taxon>Enterobacterales</taxon>
        <taxon>Hafniaceae</taxon>
        <taxon>Edwardsiella</taxon>
    </lineage>
</organism>
<feature type="transmembrane region" description="Helical" evidence="8">
    <location>
        <begin position="84"/>
        <end position="102"/>
    </location>
</feature>
<dbReference type="GO" id="GO:0015204">
    <property type="term" value="F:urea transmembrane transporter activity"/>
    <property type="evidence" value="ECO:0007669"/>
    <property type="project" value="InterPro"/>
</dbReference>
<feature type="site" description="Important for channel permeability" evidence="7">
    <location>
        <position position="304"/>
    </location>
</feature>
<dbReference type="Gene3D" id="1.10.3430.10">
    <property type="entry name" value="Ammonium transporter AmtB like domains"/>
    <property type="match status" value="1"/>
</dbReference>
<feature type="transmembrane region" description="Helical" evidence="8">
    <location>
        <begin position="222"/>
        <end position="240"/>
    </location>
</feature>
<sequence length="325" mass="34982">MDVKIDKLLGDERHSFLLEFIDTTLRGCGQVMFQNNSLTGAFFFGGIFFDAYLNNTPVIAWGCLLGTAVATLTGYLIIRDRTSLRSGLCGYNGCLVGAALPVFLVPTPTLWCVLILSSALSVIVATSISECLKGLKIAALTGPFVVTTWVVLLASYNFPQLVHMGLPATFLPQQHTHLLTHSYYHTEWLGAFNGVSEVFLFSNIVSGMLMCIGLACGSLWNVFYAVFSAVLSMLIALWLGGTLQGVDAGMFSFSAVLTGIALGATFSKPGMMSFCYTVIGVFFVVLMQGALNTALAPLGIPSLTMPFVLATWVLLLVHDKTVLQD</sequence>
<feature type="transmembrane region" description="Helical" evidence="8">
    <location>
        <begin position="137"/>
        <end position="158"/>
    </location>
</feature>
<dbReference type="HOGENOM" id="CLU_047509_0_1_6"/>
<dbReference type="STRING" id="67780.B6E78_02910"/>
<dbReference type="PIRSF" id="PIRSF016502">
    <property type="entry name" value="Urea_transporter"/>
    <property type="match status" value="1"/>
</dbReference>
<dbReference type="PANTHER" id="PTHR10464:SF4">
    <property type="entry name" value="UREA TRANSPORTER"/>
    <property type="match status" value="1"/>
</dbReference>
<dbReference type="GeneID" id="69538990"/>
<keyword evidence="5 8" id="KW-1133">Transmembrane helix</keyword>
<proteinExistence type="inferred from homology"/>
<keyword evidence="3" id="KW-1003">Cell membrane</keyword>
<feature type="transmembrane region" description="Helical" evidence="8">
    <location>
        <begin position="246"/>
        <end position="266"/>
    </location>
</feature>
<feature type="transmembrane region" description="Helical" evidence="8">
    <location>
        <begin position="273"/>
        <end position="291"/>
    </location>
</feature>
<evidence type="ECO:0000313" key="9">
    <source>
        <dbReference type="EMBL" id="ACR69232.1"/>
    </source>
</evidence>
<dbReference type="KEGG" id="eic:NT01EI_2056"/>
<feature type="transmembrane region" description="Helical" evidence="8">
    <location>
        <begin position="58"/>
        <end position="77"/>
    </location>
</feature>